<proteinExistence type="predicted"/>
<reference evidence="1" key="1">
    <citation type="submission" date="2021-02" db="EMBL/GenBank/DDBJ databases">
        <authorList>
            <person name="Nowell W R."/>
        </authorList>
    </citation>
    <scope>NUCLEOTIDE SEQUENCE</scope>
</reference>
<gene>
    <name evidence="1" type="ORF">BYL167_LOCUS32991</name>
</gene>
<accession>A0A8S2W4C5</accession>
<dbReference type="AlphaFoldDB" id="A0A8S2W4C5"/>
<protein>
    <submittedName>
        <fullName evidence="1">Uncharacterized protein</fullName>
    </submittedName>
</protein>
<evidence type="ECO:0000313" key="2">
    <source>
        <dbReference type="Proteomes" id="UP000681967"/>
    </source>
</evidence>
<sequence length="78" mass="9417">MDLVQSNFQLKQRDSQVEHDALYRMDSFLHHFHTLAASQFKEIHFEYINSICWLKGTYYLPTDEITIPDRSKPRINRM</sequence>
<evidence type="ECO:0000313" key="1">
    <source>
        <dbReference type="EMBL" id="CAF4433626.1"/>
    </source>
</evidence>
<comment type="caution">
    <text evidence="1">The sequence shown here is derived from an EMBL/GenBank/DDBJ whole genome shotgun (WGS) entry which is preliminary data.</text>
</comment>
<dbReference type="EMBL" id="CAJOBH010062822">
    <property type="protein sequence ID" value="CAF4433626.1"/>
    <property type="molecule type" value="Genomic_DNA"/>
</dbReference>
<organism evidence="1 2">
    <name type="scientific">Rotaria magnacalcarata</name>
    <dbReference type="NCBI Taxonomy" id="392030"/>
    <lineage>
        <taxon>Eukaryota</taxon>
        <taxon>Metazoa</taxon>
        <taxon>Spiralia</taxon>
        <taxon>Gnathifera</taxon>
        <taxon>Rotifera</taxon>
        <taxon>Eurotatoria</taxon>
        <taxon>Bdelloidea</taxon>
        <taxon>Philodinida</taxon>
        <taxon>Philodinidae</taxon>
        <taxon>Rotaria</taxon>
    </lineage>
</organism>
<name>A0A8S2W4C5_9BILA</name>
<dbReference type="Proteomes" id="UP000681967">
    <property type="component" value="Unassembled WGS sequence"/>
</dbReference>